<feature type="domain" description="LamG-like jellyroll fold" evidence="3">
    <location>
        <begin position="12"/>
        <end position="151"/>
    </location>
</feature>
<feature type="domain" description="LamG-like jellyroll fold" evidence="3">
    <location>
        <begin position="221"/>
        <end position="360"/>
    </location>
</feature>
<name>A0ABU2J7T6_9ACTN</name>
<dbReference type="PANTHER" id="PTHR46943">
    <property type="entry name" value="PENTRAXIN-RELATED PROTEIN PTX3"/>
    <property type="match status" value="1"/>
</dbReference>
<gene>
    <name evidence="4" type="ORF">RM423_06520</name>
</gene>
<keyword evidence="2" id="KW-1015">Disulfide bond</keyword>
<comment type="caution">
    <text evidence="4">The sequence shown here is derived from an EMBL/GenBank/DDBJ whole genome shotgun (WGS) entry which is preliminary data.</text>
</comment>
<keyword evidence="5" id="KW-1185">Reference proteome</keyword>
<evidence type="ECO:0000313" key="5">
    <source>
        <dbReference type="Proteomes" id="UP001183176"/>
    </source>
</evidence>
<protein>
    <submittedName>
        <fullName evidence="4">LamG domain-containing protein</fullName>
    </submittedName>
</protein>
<dbReference type="Pfam" id="PF13385">
    <property type="entry name" value="Laminin_G_3"/>
    <property type="match status" value="2"/>
</dbReference>
<dbReference type="Gene3D" id="2.60.120.200">
    <property type="match status" value="2"/>
</dbReference>
<evidence type="ECO:0000256" key="1">
    <source>
        <dbReference type="ARBA" id="ARBA00022729"/>
    </source>
</evidence>
<keyword evidence="1" id="KW-0732">Signal</keyword>
<evidence type="ECO:0000256" key="2">
    <source>
        <dbReference type="ARBA" id="ARBA00023157"/>
    </source>
</evidence>
<organism evidence="4 5">
    <name type="scientific">Jatrophihabitans lederbergiae</name>
    <dbReference type="NCBI Taxonomy" id="3075547"/>
    <lineage>
        <taxon>Bacteria</taxon>
        <taxon>Bacillati</taxon>
        <taxon>Actinomycetota</taxon>
        <taxon>Actinomycetes</taxon>
        <taxon>Jatrophihabitantales</taxon>
        <taxon>Jatrophihabitantaceae</taxon>
        <taxon>Jatrophihabitans</taxon>
    </lineage>
</organism>
<dbReference type="SUPFAM" id="SSF49899">
    <property type="entry name" value="Concanavalin A-like lectins/glucanases"/>
    <property type="match status" value="2"/>
</dbReference>
<accession>A0ABU2J7T6</accession>
<dbReference type="Proteomes" id="UP001183176">
    <property type="component" value="Unassembled WGS sequence"/>
</dbReference>
<evidence type="ECO:0000313" key="4">
    <source>
        <dbReference type="EMBL" id="MDT0261047.1"/>
    </source>
</evidence>
<dbReference type="SMART" id="SM00560">
    <property type="entry name" value="LamGL"/>
    <property type="match status" value="2"/>
</dbReference>
<evidence type="ECO:0000259" key="3">
    <source>
        <dbReference type="SMART" id="SM00560"/>
    </source>
</evidence>
<reference evidence="5" key="1">
    <citation type="submission" date="2023-07" db="EMBL/GenBank/DDBJ databases">
        <title>30 novel species of actinomycetes from the DSMZ collection.</title>
        <authorList>
            <person name="Nouioui I."/>
        </authorList>
    </citation>
    <scope>NUCLEOTIDE SEQUENCE [LARGE SCALE GENOMIC DNA]</scope>
    <source>
        <strain evidence="5">DSM 44399</strain>
    </source>
</reference>
<dbReference type="InterPro" id="IPR013320">
    <property type="entry name" value="ConA-like_dom_sf"/>
</dbReference>
<dbReference type="InterPro" id="IPR042837">
    <property type="entry name" value="PTX3"/>
</dbReference>
<sequence>MSSQRPVVRTDGSFTITAWANLSSASTFRTVASQDGDQASGFFLQYSAADNRWAMAMASADVANAASTRVLSSAAPAVGAWVHLAGVRDAAAGVIKLYANGVLQQNVAYSGSWQANGALQIGCGKWNGAPADFFAGAVDEVRAFDHALTDAEIAASANLTSGLVAGYGVDEGTGATTADAVNGHTLTLTNAGWGGGYAGPGLALNGTSGFASGAALVNTASSFSVSAWVSLTDTTGFHTVASQDGASVSGFFLQYSGQDNAWAMAMLGSDSASAATARATSQFAPRVGDWTHLVGVRDTAAGQMRLYVNGRLGGTAACGAAWNASGSFTLGRGRFNAAAVDYFPGDIDQVRVWSRALSDADVRALV</sequence>
<dbReference type="PANTHER" id="PTHR46943:SF1">
    <property type="entry name" value="PENTRAXIN-RELATED PROTEIN PTX3"/>
    <property type="match status" value="1"/>
</dbReference>
<dbReference type="RefSeq" id="WP_311422203.1">
    <property type="nucleotide sequence ID" value="NZ_JAVREH010000006.1"/>
</dbReference>
<dbReference type="InterPro" id="IPR006558">
    <property type="entry name" value="LamG-like"/>
</dbReference>
<dbReference type="EMBL" id="JAVREH010000006">
    <property type="protein sequence ID" value="MDT0261047.1"/>
    <property type="molecule type" value="Genomic_DNA"/>
</dbReference>
<proteinExistence type="predicted"/>